<dbReference type="PANTHER" id="PTHR43760">
    <property type="entry name" value="ENDORIBONUCLEASE-RELATED"/>
    <property type="match status" value="1"/>
</dbReference>
<name>A0A0W7WKE6_9RHOB</name>
<evidence type="ECO:0000259" key="1">
    <source>
        <dbReference type="Pfam" id="PF14588"/>
    </source>
</evidence>
<dbReference type="InterPro" id="IPR013813">
    <property type="entry name" value="Endoribo_LPSP/chorism_mut-like"/>
</dbReference>
<gene>
    <name evidence="2" type="ORF">AVJ23_08080</name>
</gene>
<sequence length="154" mass="15723">MSNAVETRLSELGLSLPDAPAPAANYVPYVTSGNLVFVSGQVSMSDGALITGKLGAELDVEAGADAARHCALSLLAQVRAACGGDLSRLTRVVKLTGFVNSTPEFGDQPKVINGASDLLVEVLGDAGRHSRSAVSAGALPFNVAVEIEGIFEIA</sequence>
<reference evidence="2 3" key="1">
    <citation type="submission" date="2015-12" db="EMBL/GenBank/DDBJ databases">
        <authorList>
            <person name="Shamseldin A."/>
            <person name="Moawad H."/>
            <person name="Abd El-Rahim W.M."/>
            <person name="Sadowsky M.J."/>
        </authorList>
    </citation>
    <scope>NUCLEOTIDE SEQUENCE [LARGE SCALE GENOMIC DNA]</scope>
    <source>
        <strain evidence="2 3">SJ5A-1</strain>
    </source>
</reference>
<keyword evidence="3" id="KW-1185">Reference proteome</keyword>
<accession>A0A0W7WKE6</accession>
<dbReference type="SUPFAM" id="SSF55298">
    <property type="entry name" value="YjgF-like"/>
    <property type="match status" value="1"/>
</dbReference>
<organism evidence="2 3">
    <name type="scientific">Pseudoponticoccus marisrubri</name>
    <dbReference type="NCBI Taxonomy" id="1685382"/>
    <lineage>
        <taxon>Bacteria</taxon>
        <taxon>Pseudomonadati</taxon>
        <taxon>Pseudomonadota</taxon>
        <taxon>Alphaproteobacteria</taxon>
        <taxon>Rhodobacterales</taxon>
        <taxon>Roseobacteraceae</taxon>
        <taxon>Pseudoponticoccus</taxon>
    </lineage>
</organism>
<evidence type="ECO:0000313" key="2">
    <source>
        <dbReference type="EMBL" id="KUF11007.1"/>
    </source>
</evidence>
<dbReference type="OrthoDB" id="9806350at2"/>
<comment type="caution">
    <text evidence="2">The sequence shown here is derived from an EMBL/GenBank/DDBJ whole genome shotgun (WGS) entry which is preliminary data.</text>
</comment>
<dbReference type="RefSeq" id="WP_058861671.1">
    <property type="nucleotide sequence ID" value="NZ_LPXO01000004.1"/>
</dbReference>
<feature type="domain" description="Endoribonuclease L-PSP/chorismate mutase-like" evidence="1">
    <location>
        <begin position="6"/>
        <end position="143"/>
    </location>
</feature>
<dbReference type="STRING" id="1685382.AVJ23_08080"/>
<dbReference type="Proteomes" id="UP000054396">
    <property type="component" value="Unassembled WGS sequence"/>
</dbReference>
<dbReference type="EMBL" id="LPXO01000004">
    <property type="protein sequence ID" value="KUF11007.1"/>
    <property type="molecule type" value="Genomic_DNA"/>
</dbReference>
<dbReference type="AlphaFoldDB" id="A0A0W7WKE6"/>
<evidence type="ECO:0000313" key="3">
    <source>
        <dbReference type="Proteomes" id="UP000054396"/>
    </source>
</evidence>
<protein>
    <recommendedName>
        <fullName evidence="1">Endoribonuclease L-PSP/chorismate mutase-like domain-containing protein</fullName>
    </recommendedName>
</protein>
<proteinExistence type="predicted"/>
<dbReference type="CDD" id="cd02199">
    <property type="entry name" value="YjgF_YER057c_UK114_like_1"/>
    <property type="match status" value="1"/>
</dbReference>
<dbReference type="InterPro" id="IPR035959">
    <property type="entry name" value="RutC-like_sf"/>
</dbReference>
<dbReference type="Pfam" id="PF14588">
    <property type="entry name" value="YjgF_endoribonc"/>
    <property type="match status" value="1"/>
</dbReference>
<dbReference type="PANTHER" id="PTHR43760:SF1">
    <property type="entry name" value="ENDORIBONUCLEASE L-PSP_CHORISMATE MUTASE-LIKE DOMAIN-CONTAINING PROTEIN"/>
    <property type="match status" value="1"/>
</dbReference>
<dbReference type="Gene3D" id="3.30.1330.40">
    <property type="entry name" value="RutC-like"/>
    <property type="match status" value="1"/>
</dbReference>